<dbReference type="AlphaFoldDB" id="A0A6C0IWN9"/>
<reference evidence="1" key="1">
    <citation type="journal article" date="2020" name="Nature">
        <title>Giant virus diversity and host interactions through global metagenomics.</title>
        <authorList>
            <person name="Schulz F."/>
            <person name="Roux S."/>
            <person name="Paez-Espino D."/>
            <person name="Jungbluth S."/>
            <person name="Walsh D.A."/>
            <person name="Denef V.J."/>
            <person name="McMahon K.D."/>
            <person name="Konstantinidis K.T."/>
            <person name="Eloe-Fadrosh E.A."/>
            <person name="Kyrpides N.C."/>
            <person name="Woyke T."/>
        </authorList>
    </citation>
    <scope>NUCLEOTIDE SEQUENCE</scope>
    <source>
        <strain evidence="1">GVMAG-M-3300024336-7</strain>
    </source>
</reference>
<evidence type="ECO:0000313" key="1">
    <source>
        <dbReference type="EMBL" id="QHT96836.1"/>
    </source>
</evidence>
<name>A0A6C0IWN9_9ZZZZ</name>
<organism evidence="1">
    <name type="scientific">viral metagenome</name>
    <dbReference type="NCBI Taxonomy" id="1070528"/>
    <lineage>
        <taxon>unclassified sequences</taxon>
        <taxon>metagenomes</taxon>
        <taxon>organismal metagenomes</taxon>
    </lineage>
</organism>
<sequence>MWSILLSLPKDECPEHGFDIPEHFSDGLQIYQKKHEIDLRTDDHLWVFITPIDDTCIILKKINNSPYVLICGEISSDDKIIITDSNSDLYCVEWTLMPIYDYITCNPTYALLNAYPHIFTKKWFCQYMKNLLDVDFSLGSTKCIQFLKRTITNHQSIDHIIDAINSSSDLYISRFNSIIFGYRPFREFMLCFYKKRHNRQKSSNMVRAFMDMYGILYNRRRTTASDFIDDGFHIHAFNNSSMVWDKIINIIGLGVFIEIFMMFPETFTVCLNWDVLRIQCHNLIQCLIPEKRHYISYQMDRICASLLMYTNRYPIFRGIYWNPENHIFATNNLKKTITTFRVGTYFLTRLLDTRECKRSLSWLLWAWTMPYIGLEFMSHDHNPIWYLYKKILS</sequence>
<dbReference type="EMBL" id="MN740267">
    <property type="protein sequence ID" value="QHT96836.1"/>
    <property type="molecule type" value="Genomic_DNA"/>
</dbReference>
<accession>A0A6C0IWN9</accession>
<protein>
    <submittedName>
        <fullName evidence="1">Uncharacterized protein</fullName>
    </submittedName>
</protein>
<proteinExistence type="predicted"/>